<keyword evidence="10" id="KW-0812">Transmembrane</keyword>
<evidence type="ECO:0000256" key="10">
    <source>
        <dbReference type="SAM" id="Phobius"/>
    </source>
</evidence>
<dbReference type="InterPro" id="IPR027417">
    <property type="entry name" value="P-loop_NTPase"/>
</dbReference>
<keyword evidence="5 8" id="KW-0256">Endoplasmic reticulum</keyword>
<keyword evidence="10" id="KW-1133">Transmembrane helix</keyword>
<dbReference type="PIRSF" id="PIRSF038079">
    <property type="entry name" value="Torsin_2A"/>
    <property type="match status" value="1"/>
</dbReference>
<evidence type="ECO:0000259" key="11">
    <source>
        <dbReference type="Pfam" id="PF21376"/>
    </source>
</evidence>
<feature type="domain" description="Torsin-1A C-terminal" evidence="11">
    <location>
        <begin position="281"/>
        <end position="334"/>
    </location>
</feature>
<dbReference type="Gene3D" id="3.40.50.300">
    <property type="entry name" value="P-loop containing nucleotide triphosphate hydrolases"/>
    <property type="match status" value="1"/>
</dbReference>
<evidence type="ECO:0000256" key="2">
    <source>
        <dbReference type="ARBA" id="ARBA00006235"/>
    </source>
</evidence>
<keyword evidence="13" id="KW-1185">Reference proteome</keyword>
<gene>
    <name evidence="12" type="ORF">AGOR_G00050490</name>
</gene>
<dbReference type="Pfam" id="PF21376">
    <property type="entry name" value="TOR1A_C"/>
    <property type="match status" value="1"/>
</dbReference>
<protein>
    <recommendedName>
        <fullName evidence="8">Torsin</fullName>
    </recommendedName>
</protein>
<evidence type="ECO:0000256" key="7">
    <source>
        <dbReference type="ARBA" id="ARBA00023180"/>
    </source>
</evidence>
<evidence type="ECO:0000313" key="12">
    <source>
        <dbReference type="EMBL" id="KAI1900492.1"/>
    </source>
</evidence>
<dbReference type="InterPro" id="IPR017378">
    <property type="entry name" value="Torsin_1/2"/>
</dbReference>
<comment type="similarity">
    <text evidence="2 8">Belongs to the ClpA/ClpB family. Torsin subfamily.</text>
</comment>
<dbReference type="GO" id="GO:0016887">
    <property type="term" value="F:ATP hydrolysis activity"/>
    <property type="evidence" value="ECO:0007669"/>
    <property type="project" value="InterPro"/>
</dbReference>
<dbReference type="GO" id="GO:0005524">
    <property type="term" value="F:ATP binding"/>
    <property type="evidence" value="ECO:0007669"/>
    <property type="project" value="UniProtKB-KW"/>
</dbReference>
<dbReference type="InterPro" id="IPR010448">
    <property type="entry name" value="Torsin"/>
</dbReference>
<dbReference type="OrthoDB" id="19623at2759"/>
<dbReference type="Proteomes" id="UP000829720">
    <property type="component" value="Unassembled WGS sequence"/>
</dbReference>
<dbReference type="PANTHER" id="PTHR10760">
    <property type="entry name" value="TORSIN"/>
    <property type="match status" value="1"/>
</dbReference>
<keyword evidence="10" id="KW-0472">Membrane</keyword>
<keyword evidence="7" id="KW-0325">Glycoprotein</keyword>
<evidence type="ECO:0000256" key="8">
    <source>
        <dbReference type="PIRNR" id="PIRNR038079"/>
    </source>
</evidence>
<evidence type="ECO:0000256" key="3">
    <source>
        <dbReference type="ARBA" id="ARBA00022729"/>
    </source>
</evidence>
<dbReference type="GO" id="GO:0005635">
    <property type="term" value="C:nuclear envelope"/>
    <property type="evidence" value="ECO:0007669"/>
    <property type="project" value="TreeGrafter"/>
</dbReference>
<evidence type="ECO:0000256" key="1">
    <source>
        <dbReference type="ARBA" id="ARBA00004319"/>
    </source>
</evidence>
<comment type="subcellular location">
    <subcellularLocation>
        <location evidence="1 8">Endoplasmic reticulum lumen</location>
    </subcellularLocation>
</comment>
<dbReference type="InterPro" id="IPR049337">
    <property type="entry name" value="TOR1A_C"/>
</dbReference>
<keyword evidence="4 9" id="KW-0547">Nucleotide-binding</keyword>
<name>A0A8T3DUE6_9TELE</name>
<dbReference type="GO" id="GO:0005788">
    <property type="term" value="C:endoplasmic reticulum lumen"/>
    <property type="evidence" value="ECO:0007669"/>
    <property type="project" value="UniProtKB-SubCell"/>
</dbReference>
<dbReference type="FunFam" id="3.40.50.300:FF:002276">
    <property type="entry name" value="Torsin, putative"/>
    <property type="match status" value="1"/>
</dbReference>
<keyword evidence="6 9" id="KW-0067">ATP-binding</keyword>
<comment type="caution">
    <text evidence="12">The sequence shown here is derived from an EMBL/GenBank/DDBJ whole genome shotgun (WGS) entry which is preliminary data.</text>
</comment>
<evidence type="ECO:0000313" key="13">
    <source>
        <dbReference type="Proteomes" id="UP000829720"/>
    </source>
</evidence>
<dbReference type="InterPro" id="IPR001270">
    <property type="entry name" value="ClpA/B"/>
</dbReference>
<sequence length="337" mass="38083">MTTVNRKYLSVVASGILIMEVSEILIHCLFTILIYSSLHGVTALKLKTIYCTISESCECDFQPDIQGLEWDLYKNLYGQHIAQDIVSEAVVSFLQKESPDVPLVLSFHGASGTGKTLVSSMLGRRLFGAAMSSPYIHQFIPTLHFPLLDRVKEYRSVLKQWVEGNLTACARSIFIFDEMERMPPGVIDVIVPFLGPSHVVFQTNYRKAMYIFISTAGEKIINKLAMETRQAGKEREDIQLWDLESSLKQDVFNKNNSGFFQSRIISENLIAHFVPFLPLNRRHVERCAQRDLCQRGECQRRDVVEAVGNAMTYTPKDGQLFSSTGCKSVPAKVNLFL</sequence>
<feature type="transmembrane region" description="Helical" evidence="10">
    <location>
        <begin position="12"/>
        <end position="35"/>
    </location>
</feature>
<organism evidence="12 13">
    <name type="scientific">Albula goreensis</name>
    <dbReference type="NCBI Taxonomy" id="1534307"/>
    <lineage>
        <taxon>Eukaryota</taxon>
        <taxon>Metazoa</taxon>
        <taxon>Chordata</taxon>
        <taxon>Craniata</taxon>
        <taxon>Vertebrata</taxon>
        <taxon>Euteleostomi</taxon>
        <taxon>Actinopterygii</taxon>
        <taxon>Neopterygii</taxon>
        <taxon>Teleostei</taxon>
        <taxon>Albuliformes</taxon>
        <taxon>Albulidae</taxon>
        <taxon>Albula</taxon>
    </lineage>
</organism>
<dbReference type="Pfam" id="PF06309">
    <property type="entry name" value="Torsin"/>
    <property type="match status" value="1"/>
</dbReference>
<proteinExistence type="inferred from homology"/>
<dbReference type="PANTHER" id="PTHR10760:SF4">
    <property type="entry name" value="TORSIN-2A"/>
    <property type="match status" value="1"/>
</dbReference>
<evidence type="ECO:0000256" key="4">
    <source>
        <dbReference type="ARBA" id="ARBA00022741"/>
    </source>
</evidence>
<dbReference type="PRINTS" id="PR00300">
    <property type="entry name" value="CLPPROTEASEA"/>
</dbReference>
<reference evidence="12" key="1">
    <citation type="submission" date="2021-01" db="EMBL/GenBank/DDBJ databases">
        <authorList>
            <person name="Zahm M."/>
            <person name="Roques C."/>
            <person name="Cabau C."/>
            <person name="Klopp C."/>
            <person name="Donnadieu C."/>
            <person name="Jouanno E."/>
            <person name="Lampietro C."/>
            <person name="Louis A."/>
            <person name="Herpin A."/>
            <person name="Echchiki A."/>
            <person name="Berthelot C."/>
            <person name="Parey E."/>
            <person name="Roest-Crollius H."/>
            <person name="Braasch I."/>
            <person name="Postlethwait J."/>
            <person name="Bobe J."/>
            <person name="Montfort J."/>
            <person name="Bouchez O."/>
            <person name="Begum T."/>
            <person name="Mejri S."/>
            <person name="Adams A."/>
            <person name="Chen W.-J."/>
            <person name="Guiguen Y."/>
        </authorList>
    </citation>
    <scope>NUCLEOTIDE SEQUENCE</scope>
    <source>
        <tissue evidence="12">Blood</tissue>
    </source>
</reference>
<dbReference type="AlphaFoldDB" id="A0A8T3DUE6"/>
<keyword evidence="3" id="KW-0732">Signal</keyword>
<evidence type="ECO:0000256" key="5">
    <source>
        <dbReference type="ARBA" id="ARBA00022824"/>
    </source>
</evidence>
<accession>A0A8T3DUE6</accession>
<feature type="binding site" evidence="9">
    <location>
        <begin position="109"/>
        <end position="116"/>
    </location>
    <ligand>
        <name>ATP</name>
        <dbReference type="ChEBI" id="CHEBI:30616"/>
    </ligand>
</feature>
<dbReference type="SUPFAM" id="SSF52540">
    <property type="entry name" value="P-loop containing nucleoside triphosphate hydrolases"/>
    <property type="match status" value="1"/>
</dbReference>
<evidence type="ECO:0000256" key="6">
    <source>
        <dbReference type="ARBA" id="ARBA00022840"/>
    </source>
</evidence>
<dbReference type="EMBL" id="JAERUA010000004">
    <property type="protein sequence ID" value="KAI1900492.1"/>
    <property type="molecule type" value="Genomic_DNA"/>
</dbReference>
<evidence type="ECO:0000256" key="9">
    <source>
        <dbReference type="PIRSR" id="PIRSR038079-1"/>
    </source>
</evidence>